<organism evidence="1 2">
    <name type="scientific">Ampelomyces quisqualis</name>
    <name type="common">Powdery mildew agent</name>
    <dbReference type="NCBI Taxonomy" id="50730"/>
    <lineage>
        <taxon>Eukaryota</taxon>
        <taxon>Fungi</taxon>
        <taxon>Dikarya</taxon>
        <taxon>Ascomycota</taxon>
        <taxon>Pezizomycotina</taxon>
        <taxon>Dothideomycetes</taxon>
        <taxon>Pleosporomycetidae</taxon>
        <taxon>Pleosporales</taxon>
        <taxon>Pleosporineae</taxon>
        <taxon>Phaeosphaeriaceae</taxon>
        <taxon>Ampelomyces</taxon>
    </lineage>
</organism>
<dbReference type="Proteomes" id="UP000800096">
    <property type="component" value="Unassembled WGS sequence"/>
</dbReference>
<dbReference type="GO" id="GO:0020037">
    <property type="term" value="F:heme binding"/>
    <property type="evidence" value="ECO:0007669"/>
    <property type="project" value="InterPro"/>
</dbReference>
<dbReference type="AlphaFoldDB" id="A0A6A5QE69"/>
<reference evidence="1" key="1">
    <citation type="journal article" date="2020" name="Stud. Mycol.">
        <title>101 Dothideomycetes genomes: a test case for predicting lifestyles and emergence of pathogens.</title>
        <authorList>
            <person name="Haridas S."/>
            <person name="Albert R."/>
            <person name="Binder M."/>
            <person name="Bloem J."/>
            <person name="Labutti K."/>
            <person name="Salamov A."/>
            <person name="Andreopoulos B."/>
            <person name="Baker S."/>
            <person name="Barry K."/>
            <person name="Bills G."/>
            <person name="Bluhm B."/>
            <person name="Cannon C."/>
            <person name="Castanera R."/>
            <person name="Culley D."/>
            <person name="Daum C."/>
            <person name="Ezra D."/>
            <person name="Gonzalez J."/>
            <person name="Henrissat B."/>
            <person name="Kuo A."/>
            <person name="Liang C."/>
            <person name="Lipzen A."/>
            <person name="Lutzoni F."/>
            <person name="Magnuson J."/>
            <person name="Mondo S."/>
            <person name="Nolan M."/>
            <person name="Ohm R."/>
            <person name="Pangilinan J."/>
            <person name="Park H.-J."/>
            <person name="Ramirez L."/>
            <person name="Alfaro M."/>
            <person name="Sun H."/>
            <person name="Tritt A."/>
            <person name="Yoshinaga Y."/>
            <person name="Zwiers L.-H."/>
            <person name="Turgeon B."/>
            <person name="Goodwin S."/>
            <person name="Spatafora J."/>
            <person name="Crous P."/>
            <person name="Grigoriev I."/>
        </authorList>
    </citation>
    <scope>NUCLEOTIDE SEQUENCE</scope>
    <source>
        <strain evidence="1">HMLAC05119</strain>
    </source>
</reference>
<dbReference type="SUPFAM" id="SSF48264">
    <property type="entry name" value="Cytochrome P450"/>
    <property type="match status" value="1"/>
</dbReference>
<protein>
    <submittedName>
        <fullName evidence="1">Uncharacterized protein</fullName>
    </submittedName>
</protein>
<sequence length="75" mass="8475">MAMHRNKATWGDDADDFKPERFLPQNADKELALIEMKVVLAITLREFEFNAAYDELDSLKLDGTGNAGEVTKRAM</sequence>
<dbReference type="InterPro" id="IPR036396">
    <property type="entry name" value="Cyt_P450_sf"/>
</dbReference>
<dbReference type="OrthoDB" id="10029320at2759"/>
<dbReference type="GO" id="GO:0004497">
    <property type="term" value="F:monooxygenase activity"/>
    <property type="evidence" value="ECO:0007669"/>
    <property type="project" value="InterPro"/>
</dbReference>
<dbReference type="GO" id="GO:0005506">
    <property type="term" value="F:iron ion binding"/>
    <property type="evidence" value="ECO:0007669"/>
    <property type="project" value="InterPro"/>
</dbReference>
<dbReference type="Gene3D" id="1.10.630.10">
    <property type="entry name" value="Cytochrome P450"/>
    <property type="match status" value="1"/>
</dbReference>
<proteinExistence type="predicted"/>
<name>A0A6A5QE69_AMPQU</name>
<evidence type="ECO:0000313" key="2">
    <source>
        <dbReference type="Proteomes" id="UP000800096"/>
    </source>
</evidence>
<dbReference type="EMBL" id="ML979138">
    <property type="protein sequence ID" value="KAF1913935.1"/>
    <property type="molecule type" value="Genomic_DNA"/>
</dbReference>
<evidence type="ECO:0000313" key="1">
    <source>
        <dbReference type="EMBL" id="KAF1913935.1"/>
    </source>
</evidence>
<dbReference type="GO" id="GO:0016705">
    <property type="term" value="F:oxidoreductase activity, acting on paired donors, with incorporation or reduction of molecular oxygen"/>
    <property type="evidence" value="ECO:0007669"/>
    <property type="project" value="InterPro"/>
</dbReference>
<accession>A0A6A5QE69</accession>
<keyword evidence="2" id="KW-1185">Reference proteome</keyword>
<gene>
    <name evidence="1" type="ORF">BDU57DRAFT_541306</name>
</gene>